<comment type="caution">
    <text evidence="8">The sequence shown here is derived from an EMBL/GenBank/DDBJ whole genome shotgun (WGS) entry which is preliminary data.</text>
</comment>
<keyword evidence="4" id="KW-0472">Membrane</keyword>
<dbReference type="GO" id="GO:0005506">
    <property type="term" value="F:iron ion binding"/>
    <property type="evidence" value="ECO:0007669"/>
    <property type="project" value="InterPro"/>
</dbReference>
<evidence type="ECO:0000256" key="3">
    <source>
        <dbReference type="ARBA" id="ARBA00022723"/>
    </source>
</evidence>
<dbReference type="PANTHER" id="PTHR24286:SF254">
    <property type="entry name" value="3-EPI-6-DEOXOCATHASTERONE 23-MONOOXYGENASE CYP90C1"/>
    <property type="match status" value="1"/>
</dbReference>
<dbReference type="PROSITE" id="PS00086">
    <property type="entry name" value="CYTOCHROME_P450"/>
    <property type="match status" value="1"/>
</dbReference>
<keyword evidence="7" id="KW-0560">Oxidoreductase</keyword>
<keyword evidence="4" id="KW-1133">Transmembrane helix</keyword>
<dbReference type="InterPro" id="IPR001128">
    <property type="entry name" value="Cyt_P450"/>
</dbReference>
<evidence type="ECO:0000256" key="7">
    <source>
        <dbReference type="RuleBase" id="RU000461"/>
    </source>
</evidence>
<comment type="subcellular location">
    <subcellularLocation>
        <location evidence="1">Membrane</location>
        <topology evidence="1">Single-pass membrane protein</topology>
    </subcellularLocation>
</comment>
<organism evidence="8 9">
    <name type="scientific">Dillenia turbinata</name>
    <dbReference type="NCBI Taxonomy" id="194707"/>
    <lineage>
        <taxon>Eukaryota</taxon>
        <taxon>Viridiplantae</taxon>
        <taxon>Streptophyta</taxon>
        <taxon>Embryophyta</taxon>
        <taxon>Tracheophyta</taxon>
        <taxon>Spermatophyta</taxon>
        <taxon>Magnoliopsida</taxon>
        <taxon>eudicotyledons</taxon>
        <taxon>Gunneridae</taxon>
        <taxon>Pentapetalae</taxon>
        <taxon>Dilleniales</taxon>
        <taxon>Dilleniaceae</taxon>
        <taxon>Dillenia</taxon>
    </lineage>
</organism>
<evidence type="ECO:0000256" key="4">
    <source>
        <dbReference type="ARBA" id="ARBA00022989"/>
    </source>
</evidence>
<accession>A0AAN8USX4</accession>
<keyword evidence="3 6" id="KW-0479">Metal-binding</keyword>
<dbReference type="EMBL" id="JBAMMX010000018">
    <property type="protein sequence ID" value="KAK6922658.1"/>
    <property type="molecule type" value="Genomic_DNA"/>
</dbReference>
<gene>
    <name evidence="8" type="ORF">RJ641_010962</name>
</gene>
<evidence type="ECO:0000256" key="2">
    <source>
        <dbReference type="ARBA" id="ARBA00022692"/>
    </source>
</evidence>
<name>A0AAN8USX4_9MAGN</name>
<dbReference type="GO" id="GO:0016125">
    <property type="term" value="P:sterol metabolic process"/>
    <property type="evidence" value="ECO:0007669"/>
    <property type="project" value="TreeGrafter"/>
</dbReference>
<protein>
    <submittedName>
        <fullName evidence="8">Cytochrome P450</fullName>
    </submittedName>
</protein>
<keyword evidence="2" id="KW-0812">Transmembrane</keyword>
<evidence type="ECO:0000256" key="6">
    <source>
        <dbReference type="PIRSR" id="PIRSR602401-1"/>
    </source>
</evidence>
<dbReference type="InterPro" id="IPR036396">
    <property type="entry name" value="Cyt_P450_sf"/>
</dbReference>
<dbReference type="GO" id="GO:0020037">
    <property type="term" value="F:heme binding"/>
    <property type="evidence" value="ECO:0007669"/>
    <property type="project" value="InterPro"/>
</dbReference>
<dbReference type="InterPro" id="IPR002401">
    <property type="entry name" value="Cyt_P450_E_grp-I"/>
</dbReference>
<dbReference type="InterPro" id="IPR017972">
    <property type="entry name" value="Cyt_P450_CS"/>
</dbReference>
<dbReference type="GO" id="GO:0010268">
    <property type="term" value="P:brassinosteroid homeostasis"/>
    <property type="evidence" value="ECO:0007669"/>
    <property type="project" value="TreeGrafter"/>
</dbReference>
<dbReference type="GO" id="GO:0016709">
    <property type="term" value="F:oxidoreductase activity, acting on paired donors, with incorporation or reduction of molecular oxygen, NAD(P)H as one donor, and incorporation of one atom of oxygen"/>
    <property type="evidence" value="ECO:0007669"/>
    <property type="project" value="TreeGrafter"/>
</dbReference>
<reference evidence="8 9" key="1">
    <citation type="submission" date="2023-12" db="EMBL/GenBank/DDBJ databases">
        <title>A high-quality genome assembly for Dillenia turbinata (Dilleniales).</title>
        <authorList>
            <person name="Chanderbali A."/>
        </authorList>
    </citation>
    <scope>NUCLEOTIDE SEQUENCE [LARGE SCALE GENOMIC DNA]</scope>
    <source>
        <strain evidence="8">LSX21</strain>
        <tissue evidence="8">Leaf</tissue>
    </source>
</reference>
<keyword evidence="5 6" id="KW-0408">Iron</keyword>
<comment type="similarity">
    <text evidence="7">Belongs to the cytochrome P450 family.</text>
</comment>
<evidence type="ECO:0000313" key="8">
    <source>
        <dbReference type="EMBL" id="KAK6922658.1"/>
    </source>
</evidence>
<dbReference type="SUPFAM" id="SSF48264">
    <property type="entry name" value="Cytochrome P450"/>
    <property type="match status" value="1"/>
</dbReference>
<dbReference type="PANTHER" id="PTHR24286">
    <property type="entry name" value="CYTOCHROME P450 26"/>
    <property type="match status" value="1"/>
</dbReference>
<sequence length="432" mass="49394">MGWVVGLWVVMSISFGWWWYGKVFKSHLLGRPVIVSTDPELNKVILQNQKGAFLPYYPKSVLEVLGESSMFLMNGNLHKRVHTAISSFMRSPSLKAQITSLFENNAKLFMATWKDKPLVYVQDEAKEMAFQVLVKVLLSIGPGEDYNLVRGEFEVLMKGLMSIPIIFPGSKLYRALKAKEKLMKLINRILEERRPELDKPEGKGAVRDAADVLLRDPEIRKEAQHLPSDFVSHNIVEMMIPGETVTAALTLSVKFLGDSPVALNRLVEENMELKREKAQSGDEYTWMDYVSLPFTQKVINETLRMANIIISVWRRALQDVEIKGYFIPKDWCVVAAFLAPNMDEKTYDNPYHFDPWRWEGKDASVNTLFTPFGGGQRLCPGHELARLQIAIFLHHLVTTYRWVAMEDEIVYFPTVQMKRKLPITVAPISPSS</sequence>
<evidence type="ECO:0000256" key="1">
    <source>
        <dbReference type="ARBA" id="ARBA00004167"/>
    </source>
</evidence>
<comment type="cofactor">
    <cofactor evidence="6">
        <name>heme</name>
        <dbReference type="ChEBI" id="CHEBI:30413"/>
    </cofactor>
</comment>
<evidence type="ECO:0000256" key="5">
    <source>
        <dbReference type="ARBA" id="ARBA00023004"/>
    </source>
</evidence>
<dbReference type="GO" id="GO:0016132">
    <property type="term" value="P:brassinosteroid biosynthetic process"/>
    <property type="evidence" value="ECO:0007669"/>
    <property type="project" value="TreeGrafter"/>
</dbReference>
<dbReference type="AlphaFoldDB" id="A0AAN8USX4"/>
<dbReference type="GO" id="GO:0016020">
    <property type="term" value="C:membrane"/>
    <property type="evidence" value="ECO:0007669"/>
    <property type="project" value="UniProtKB-SubCell"/>
</dbReference>
<dbReference type="CDD" id="cd11043">
    <property type="entry name" value="CYP90-like"/>
    <property type="match status" value="1"/>
</dbReference>
<evidence type="ECO:0000313" key="9">
    <source>
        <dbReference type="Proteomes" id="UP001370490"/>
    </source>
</evidence>
<keyword evidence="9" id="KW-1185">Reference proteome</keyword>
<proteinExistence type="inferred from homology"/>
<dbReference type="PRINTS" id="PR00463">
    <property type="entry name" value="EP450I"/>
</dbReference>
<keyword evidence="7" id="KW-0503">Monooxygenase</keyword>
<dbReference type="Gene3D" id="1.10.630.10">
    <property type="entry name" value="Cytochrome P450"/>
    <property type="match status" value="1"/>
</dbReference>
<dbReference type="Proteomes" id="UP001370490">
    <property type="component" value="Unassembled WGS sequence"/>
</dbReference>
<dbReference type="Pfam" id="PF00067">
    <property type="entry name" value="p450"/>
    <property type="match status" value="1"/>
</dbReference>
<feature type="binding site" description="axial binding residue" evidence="6">
    <location>
        <position position="379"/>
    </location>
    <ligand>
        <name>heme</name>
        <dbReference type="ChEBI" id="CHEBI:30413"/>
    </ligand>
    <ligandPart>
        <name>Fe</name>
        <dbReference type="ChEBI" id="CHEBI:18248"/>
    </ligandPart>
</feature>
<keyword evidence="6 7" id="KW-0349">Heme</keyword>